<keyword evidence="1" id="KW-1133">Transmembrane helix</keyword>
<evidence type="ECO:0000313" key="2">
    <source>
        <dbReference type="EMBL" id="CAH1406942.1"/>
    </source>
</evidence>
<protein>
    <recommendedName>
        <fullName evidence="4">Odorant receptor</fullName>
    </recommendedName>
</protein>
<dbReference type="EMBL" id="OV725083">
    <property type="protein sequence ID" value="CAH1406942.1"/>
    <property type="molecule type" value="Genomic_DNA"/>
</dbReference>
<gene>
    <name evidence="2" type="ORF">NEZAVI_LOCUS14774</name>
</gene>
<feature type="transmembrane region" description="Helical" evidence="1">
    <location>
        <begin position="38"/>
        <end position="60"/>
    </location>
</feature>
<dbReference type="AlphaFoldDB" id="A0A9P0HSI9"/>
<evidence type="ECO:0000313" key="3">
    <source>
        <dbReference type="Proteomes" id="UP001152798"/>
    </source>
</evidence>
<keyword evidence="3" id="KW-1185">Reference proteome</keyword>
<name>A0A9P0HSI9_NEZVI</name>
<keyword evidence="1" id="KW-0812">Transmembrane</keyword>
<sequence length="106" mass="12302">MHAVTTGRKKILGGWYPFPIDRYPYYEAIYVVESILNIWGALFLAVYVCLFYQVLMCLYAQFSVLAYHVSTLKFSSIGDGKEMGSTNTKLYEDLYKALKEHQKLLR</sequence>
<keyword evidence="1" id="KW-0472">Membrane</keyword>
<evidence type="ECO:0000256" key="1">
    <source>
        <dbReference type="SAM" id="Phobius"/>
    </source>
</evidence>
<evidence type="ECO:0008006" key="4">
    <source>
        <dbReference type="Google" id="ProtNLM"/>
    </source>
</evidence>
<accession>A0A9P0HSI9</accession>
<proteinExistence type="predicted"/>
<organism evidence="2 3">
    <name type="scientific">Nezara viridula</name>
    <name type="common">Southern green stink bug</name>
    <name type="synonym">Cimex viridulus</name>
    <dbReference type="NCBI Taxonomy" id="85310"/>
    <lineage>
        <taxon>Eukaryota</taxon>
        <taxon>Metazoa</taxon>
        <taxon>Ecdysozoa</taxon>
        <taxon>Arthropoda</taxon>
        <taxon>Hexapoda</taxon>
        <taxon>Insecta</taxon>
        <taxon>Pterygota</taxon>
        <taxon>Neoptera</taxon>
        <taxon>Paraneoptera</taxon>
        <taxon>Hemiptera</taxon>
        <taxon>Heteroptera</taxon>
        <taxon>Panheteroptera</taxon>
        <taxon>Pentatomomorpha</taxon>
        <taxon>Pentatomoidea</taxon>
        <taxon>Pentatomidae</taxon>
        <taxon>Pentatominae</taxon>
        <taxon>Nezara</taxon>
    </lineage>
</organism>
<dbReference type="Proteomes" id="UP001152798">
    <property type="component" value="Chromosome 7"/>
</dbReference>
<reference evidence="2" key="1">
    <citation type="submission" date="2022-01" db="EMBL/GenBank/DDBJ databases">
        <authorList>
            <person name="King R."/>
        </authorList>
    </citation>
    <scope>NUCLEOTIDE SEQUENCE</scope>
</reference>